<gene>
    <name evidence="2" type="ORF">KEG57_14795</name>
</gene>
<evidence type="ECO:0000313" key="3">
    <source>
        <dbReference type="Proteomes" id="UP001151081"/>
    </source>
</evidence>
<evidence type="ECO:0000313" key="2">
    <source>
        <dbReference type="EMBL" id="MDC3981780.1"/>
    </source>
</evidence>
<dbReference type="EMBL" id="JAGTJJ010000005">
    <property type="protein sequence ID" value="MDC3981780.1"/>
    <property type="molecule type" value="Genomic_DNA"/>
</dbReference>
<comment type="caution">
    <text evidence="2">The sequence shown here is derived from an EMBL/GenBank/DDBJ whole genome shotgun (WGS) entry which is preliminary data.</text>
</comment>
<organism evidence="2 3">
    <name type="scientific">Polyangium jinanense</name>
    <dbReference type="NCBI Taxonomy" id="2829994"/>
    <lineage>
        <taxon>Bacteria</taxon>
        <taxon>Pseudomonadati</taxon>
        <taxon>Myxococcota</taxon>
        <taxon>Polyangia</taxon>
        <taxon>Polyangiales</taxon>
        <taxon>Polyangiaceae</taxon>
        <taxon>Polyangium</taxon>
    </lineage>
</organism>
<accession>A0A9X3X3E3</accession>
<dbReference type="SMART" id="SM00860">
    <property type="entry name" value="SMI1_KNR4"/>
    <property type="match status" value="1"/>
</dbReference>
<proteinExistence type="predicted"/>
<feature type="domain" description="Knr4/Smi1-like" evidence="1">
    <location>
        <begin position="32"/>
        <end position="181"/>
    </location>
</feature>
<dbReference type="InterPro" id="IPR018958">
    <property type="entry name" value="Knr4/Smi1-like_dom"/>
</dbReference>
<dbReference type="Proteomes" id="UP001151081">
    <property type="component" value="Unassembled WGS sequence"/>
</dbReference>
<sequence>MATSFRERLEAMVEALRAHPDIEVLDFRLGSPAAGAALARAEQAAGMKLPDSILEFYAAHDGVFLEWGLRGSTYTRTNPYDYPDYGTPPGCINLVPIDVAFTPDWQRNFHVNELSHRQEELFFGQELDPERPLKAITIDNFSKFNHADLIIGPDPVVLVSTDHGADLVSSDFMSFETYLDVTLAVFGSNRFAAVRAEDQPARLAALRERPTLDAIVARVREDEA</sequence>
<dbReference type="AlphaFoldDB" id="A0A9X3X3E3"/>
<reference evidence="2 3" key="1">
    <citation type="submission" date="2021-04" db="EMBL/GenBank/DDBJ databases">
        <title>Genome analysis of Polyangium sp.</title>
        <authorList>
            <person name="Li Y."/>
            <person name="Wang J."/>
        </authorList>
    </citation>
    <scope>NUCLEOTIDE SEQUENCE [LARGE SCALE GENOMIC DNA]</scope>
    <source>
        <strain evidence="2 3">SDU14</strain>
    </source>
</reference>
<keyword evidence="3" id="KW-1185">Reference proteome</keyword>
<name>A0A9X3X3E3_9BACT</name>
<dbReference type="RefSeq" id="WP_272420468.1">
    <property type="nucleotide sequence ID" value="NZ_JAGTJJ010000005.1"/>
</dbReference>
<evidence type="ECO:0000259" key="1">
    <source>
        <dbReference type="SMART" id="SM00860"/>
    </source>
</evidence>
<protein>
    <recommendedName>
        <fullName evidence="1">Knr4/Smi1-like domain-containing protein</fullName>
    </recommendedName>
</protein>